<sequence length="146" mass="16544">MGNTRGLFGFVTYTTVKEVDAVMNARPHKLDERVVEPKRAVPKEYSWRSVIELMTDQRSSKRKALLLSTLMIMTLDMIVIQKYHTVNGHHYEVRKALSKQEMASAPPAQEVLVILETSVLVVKVALLGMTNLVMKEILVVVVTMMM</sequence>
<dbReference type="STRING" id="246437.L9L743"/>
<organism evidence="3 4">
    <name type="scientific">Tupaia chinensis</name>
    <name type="common">Chinese tree shrew</name>
    <name type="synonym">Tupaia belangeri chinensis</name>
    <dbReference type="NCBI Taxonomy" id="246437"/>
    <lineage>
        <taxon>Eukaryota</taxon>
        <taxon>Metazoa</taxon>
        <taxon>Chordata</taxon>
        <taxon>Craniata</taxon>
        <taxon>Vertebrata</taxon>
        <taxon>Euteleostomi</taxon>
        <taxon>Mammalia</taxon>
        <taxon>Eutheria</taxon>
        <taxon>Euarchontoglires</taxon>
        <taxon>Scandentia</taxon>
        <taxon>Tupaiidae</taxon>
        <taxon>Tupaia</taxon>
    </lineage>
</organism>
<keyword evidence="2" id="KW-0812">Transmembrane</keyword>
<dbReference type="PANTHER" id="PTHR48026">
    <property type="entry name" value="HOMOLOGOUS TO DROSOPHILA SQD (SQUID) PROTEIN"/>
    <property type="match status" value="1"/>
</dbReference>
<dbReference type="GO" id="GO:0000398">
    <property type="term" value="P:mRNA splicing, via spliceosome"/>
    <property type="evidence" value="ECO:0007669"/>
    <property type="project" value="TreeGrafter"/>
</dbReference>
<keyword evidence="2" id="KW-1133">Transmembrane helix</keyword>
<keyword evidence="1" id="KW-0694">RNA-binding</keyword>
<reference evidence="4" key="1">
    <citation type="submission" date="2012-07" db="EMBL/GenBank/DDBJ databases">
        <title>Genome of the Chinese tree shrew, a rising model animal genetically related to primates.</title>
        <authorList>
            <person name="Zhang G."/>
            <person name="Fan Y."/>
            <person name="Yao Y."/>
            <person name="Huang Z."/>
        </authorList>
    </citation>
    <scope>NUCLEOTIDE SEQUENCE [LARGE SCALE GENOMIC DNA]</scope>
</reference>
<gene>
    <name evidence="3" type="ORF">TREES_T100016819</name>
</gene>
<keyword evidence="4" id="KW-1185">Reference proteome</keyword>
<evidence type="ECO:0000256" key="2">
    <source>
        <dbReference type="SAM" id="Phobius"/>
    </source>
</evidence>
<feature type="transmembrane region" description="Helical" evidence="2">
    <location>
        <begin position="120"/>
        <end position="142"/>
    </location>
</feature>
<dbReference type="InterPro" id="IPR012677">
    <property type="entry name" value="Nucleotide-bd_a/b_plait_sf"/>
</dbReference>
<dbReference type="EMBL" id="KB320530">
    <property type="protein sequence ID" value="ELW69487.1"/>
    <property type="molecule type" value="Genomic_DNA"/>
</dbReference>
<reference evidence="4" key="2">
    <citation type="journal article" date="2013" name="Nat. Commun.">
        <title>Genome of the Chinese tree shrew.</title>
        <authorList>
            <person name="Fan Y."/>
            <person name="Huang Z.Y."/>
            <person name="Cao C.C."/>
            <person name="Chen C.S."/>
            <person name="Chen Y.X."/>
            <person name="Fan D.D."/>
            <person name="He J."/>
            <person name="Hou H.L."/>
            <person name="Hu L."/>
            <person name="Hu X.T."/>
            <person name="Jiang X.T."/>
            <person name="Lai R."/>
            <person name="Lang Y.S."/>
            <person name="Liang B."/>
            <person name="Liao S.G."/>
            <person name="Mu D."/>
            <person name="Ma Y.Y."/>
            <person name="Niu Y.Y."/>
            <person name="Sun X.Q."/>
            <person name="Xia J.Q."/>
            <person name="Xiao J."/>
            <person name="Xiong Z.Q."/>
            <person name="Xu L."/>
            <person name="Yang L."/>
            <person name="Zhang Y."/>
            <person name="Zhao W."/>
            <person name="Zhao X.D."/>
            <person name="Zheng Y.T."/>
            <person name="Zhou J.M."/>
            <person name="Zhu Y.B."/>
            <person name="Zhang G.J."/>
            <person name="Wang J."/>
            <person name="Yao Y.G."/>
        </authorList>
    </citation>
    <scope>NUCLEOTIDE SEQUENCE [LARGE SCALE GENOMIC DNA]</scope>
</reference>
<keyword evidence="3" id="KW-0687">Ribonucleoprotein</keyword>
<dbReference type="SUPFAM" id="SSF54928">
    <property type="entry name" value="RNA-binding domain, RBD"/>
    <property type="match status" value="1"/>
</dbReference>
<dbReference type="Proteomes" id="UP000011518">
    <property type="component" value="Unassembled WGS sequence"/>
</dbReference>
<dbReference type="GO" id="GO:0003730">
    <property type="term" value="F:mRNA 3'-UTR binding"/>
    <property type="evidence" value="ECO:0007669"/>
    <property type="project" value="TreeGrafter"/>
</dbReference>
<name>L9L743_TUPCH</name>
<dbReference type="GO" id="GO:0071013">
    <property type="term" value="C:catalytic step 2 spliceosome"/>
    <property type="evidence" value="ECO:0007669"/>
    <property type="project" value="TreeGrafter"/>
</dbReference>
<protein>
    <submittedName>
        <fullName evidence="3">Heterogeneous nuclear ribonucleoprotein A1</fullName>
    </submittedName>
</protein>
<evidence type="ECO:0000313" key="3">
    <source>
        <dbReference type="EMBL" id="ELW69487.1"/>
    </source>
</evidence>
<feature type="transmembrane region" description="Helical" evidence="2">
    <location>
        <begin position="64"/>
        <end position="83"/>
    </location>
</feature>
<proteinExistence type="predicted"/>
<keyword evidence="2" id="KW-0472">Membrane</keyword>
<dbReference type="Gene3D" id="3.30.70.330">
    <property type="match status" value="1"/>
</dbReference>
<dbReference type="PANTHER" id="PTHR48026:SF2">
    <property type="entry name" value="HETEROGENEOUS NUCLEAR RIBONUCLEOPROTEIN A1-RELATED"/>
    <property type="match status" value="1"/>
</dbReference>
<accession>L9L743</accession>
<evidence type="ECO:0000313" key="4">
    <source>
        <dbReference type="Proteomes" id="UP000011518"/>
    </source>
</evidence>
<dbReference type="InterPro" id="IPR035979">
    <property type="entry name" value="RBD_domain_sf"/>
</dbReference>
<dbReference type="AlphaFoldDB" id="L9L743"/>
<dbReference type="InParanoid" id="L9L743"/>
<evidence type="ECO:0000256" key="1">
    <source>
        <dbReference type="ARBA" id="ARBA00022884"/>
    </source>
</evidence>